<evidence type="ECO:0000313" key="2">
    <source>
        <dbReference type="Proteomes" id="UP000799770"/>
    </source>
</evidence>
<gene>
    <name evidence="1" type="ORF">BDV96DRAFT_687967</name>
</gene>
<name>A0A6A5Z5X8_9PLEO</name>
<keyword evidence="2" id="KW-1185">Reference proteome</keyword>
<reference evidence="1" key="1">
    <citation type="journal article" date="2020" name="Stud. Mycol.">
        <title>101 Dothideomycetes genomes: a test case for predicting lifestyles and emergence of pathogens.</title>
        <authorList>
            <person name="Haridas S."/>
            <person name="Albert R."/>
            <person name="Binder M."/>
            <person name="Bloem J."/>
            <person name="Labutti K."/>
            <person name="Salamov A."/>
            <person name="Andreopoulos B."/>
            <person name="Baker S."/>
            <person name="Barry K."/>
            <person name="Bills G."/>
            <person name="Bluhm B."/>
            <person name="Cannon C."/>
            <person name="Castanera R."/>
            <person name="Culley D."/>
            <person name="Daum C."/>
            <person name="Ezra D."/>
            <person name="Gonzalez J."/>
            <person name="Henrissat B."/>
            <person name="Kuo A."/>
            <person name="Liang C."/>
            <person name="Lipzen A."/>
            <person name="Lutzoni F."/>
            <person name="Magnuson J."/>
            <person name="Mondo S."/>
            <person name="Nolan M."/>
            <person name="Ohm R."/>
            <person name="Pangilinan J."/>
            <person name="Park H.-J."/>
            <person name="Ramirez L."/>
            <person name="Alfaro M."/>
            <person name="Sun H."/>
            <person name="Tritt A."/>
            <person name="Yoshinaga Y."/>
            <person name="Zwiers L.-H."/>
            <person name="Turgeon B."/>
            <person name="Goodwin S."/>
            <person name="Spatafora J."/>
            <person name="Crous P."/>
            <person name="Grigoriev I."/>
        </authorList>
    </citation>
    <scope>NUCLEOTIDE SEQUENCE</scope>
    <source>
        <strain evidence="1">CBS 627.86</strain>
    </source>
</reference>
<organism evidence="1 2">
    <name type="scientific">Lophiotrema nucula</name>
    <dbReference type="NCBI Taxonomy" id="690887"/>
    <lineage>
        <taxon>Eukaryota</taxon>
        <taxon>Fungi</taxon>
        <taxon>Dikarya</taxon>
        <taxon>Ascomycota</taxon>
        <taxon>Pezizomycotina</taxon>
        <taxon>Dothideomycetes</taxon>
        <taxon>Pleosporomycetidae</taxon>
        <taxon>Pleosporales</taxon>
        <taxon>Lophiotremataceae</taxon>
        <taxon>Lophiotrema</taxon>
    </lineage>
</organism>
<evidence type="ECO:0000313" key="1">
    <source>
        <dbReference type="EMBL" id="KAF2114434.1"/>
    </source>
</evidence>
<proteinExistence type="predicted"/>
<dbReference type="EMBL" id="ML977325">
    <property type="protein sequence ID" value="KAF2114434.1"/>
    <property type="molecule type" value="Genomic_DNA"/>
</dbReference>
<accession>A0A6A5Z5X8</accession>
<sequence>MLANEETVAQKVKALGFACCDYSVDIDIAELGKNRRAKKEFEGVYKRDISFYGKVFQYVPGLSVANMEAANEREKEMEDLVQMLVDCLVKFPQLDHIAFIPVRYRRIYATLKTRKNFEHMQRSWSYFGVKSIGLHVLLSALGRSSVKPARLSMVVDQDVDQDESVFGFSSLTSLEGFKQVCEKTKVLDLQVEGRFFGHTAFLDIDLLVSVRITTDNFPALRHLSYKCTYSRPLDPLSIPNPTLLMLSSMEALWALPTEVLQGVASDLAALRGDSDDSSWEETVRTWVTNVGCQNQAQVNSGPSLALSAQQLSHYLGEF</sequence>
<protein>
    <submittedName>
        <fullName evidence="1">Uncharacterized protein</fullName>
    </submittedName>
</protein>
<dbReference type="Proteomes" id="UP000799770">
    <property type="component" value="Unassembled WGS sequence"/>
</dbReference>
<dbReference type="AlphaFoldDB" id="A0A6A5Z5X8"/>